<comment type="caution">
    <text evidence="3">The sequence shown here is derived from an EMBL/GenBank/DDBJ whole genome shotgun (WGS) entry which is preliminary data.</text>
</comment>
<dbReference type="PANTHER" id="PTHR48081:SF8">
    <property type="entry name" value="ALPHA_BETA HYDROLASE FOLD-3 DOMAIN-CONTAINING PROTEIN-RELATED"/>
    <property type="match status" value="1"/>
</dbReference>
<name>A0ABR4GBF2_9EURO</name>
<keyword evidence="1 3" id="KW-0378">Hydrolase</keyword>
<evidence type="ECO:0000259" key="2">
    <source>
        <dbReference type="Pfam" id="PF07859"/>
    </source>
</evidence>
<evidence type="ECO:0000256" key="1">
    <source>
        <dbReference type="ARBA" id="ARBA00022801"/>
    </source>
</evidence>
<feature type="domain" description="Alpha/beta hydrolase fold-3" evidence="2">
    <location>
        <begin position="92"/>
        <end position="309"/>
    </location>
</feature>
<dbReference type="Pfam" id="PF07859">
    <property type="entry name" value="Abhydrolase_3"/>
    <property type="match status" value="1"/>
</dbReference>
<organism evidence="3 4">
    <name type="scientific">Aspergillus keveii</name>
    <dbReference type="NCBI Taxonomy" id="714993"/>
    <lineage>
        <taxon>Eukaryota</taxon>
        <taxon>Fungi</taxon>
        <taxon>Dikarya</taxon>
        <taxon>Ascomycota</taxon>
        <taxon>Pezizomycotina</taxon>
        <taxon>Eurotiomycetes</taxon>
        <taxon>Eurotiomycetidae</taxon>
        <taxon>Eurotiales</taxon>
        <taxon>Aspergillaceae</taxon>
        <taxon>Aspergillus</taxon>
        <taxon>Aspergillus subgen. Nidulantes</taxon>
    </lineage>
</organism>
<evidence type="ECO:0000313" key="3">
    <source>
        <dbReference type="EMBL" id="KAL2796363.1"/>
    </source>
</evidence>
<reference evidence="3 4" key="1">
    <citation type="submission" date="2024-07" db="EMBL/GenBank/DDBJ databases">
        <title>Section-level genome sequencing and comparative genomics of Aspergillus sections Usti and Cavernicolus.</title>
        <authorList>
            <consortium name="Lawrence Berkeley National Laboratory"/>
            <person name="Nybo J.L."/>
            <person name="Vesth T.C."/>
            <person name="Theobald S."/>
            <person name="Frisvad J.C."/>
            <person name="Larsen T.O."/>
            <person name="Kjaerboelling I."/>
            <person name="Rothschild-Mancinelli K."/>
            <person name="Lyhne E.K."/>
            <person name="Kogle M.E."/>
            <person name="Barry K."/>
            <person name="Clum A."/>
            <person name="Na H."/>
            <person name="Ledsgaard L."/>
            <person name="Lin J."/>
            <person name="Lipzen A."/>
            <person name="Kuo A."/>
            <person name="Riley R."/>
            <person name="Mondo S."/>
            <person name="Labutti K."/>
            <person name="Haridas S."/>
            <person name="Pangalinan J."/>
            <person name="Salamov A.A."/>
            <person name="Simmons B.A."/>
            <person name="Magnuson J.K."/>
            <person name="Chen J."/>
            <person name="Drula E."/>
            <person name="Henrissat B."/>
            <person name="Wiebenga A."/>
            <person name="Lubbers R.J."/>
            <person name="Gomes A.C."/>
            <person name="Makela M.R."/>
            <person name="Stajich J."/>
            <person name="Grigoriev I.V."/>
            <person name="Mortensen U.H."/>
            <person name="De Vries R.P."/>
            <person name="Baker S.E."/>
            <person name="Andersen M.R."/>
        </authorList>
    </citation>
    <scope>NUCLEOTIDE SEQUENCE [LARGE SCALE GENOMIC DNA]</scope>
    <source>
        <strain evidence="3 4">CBS 209.92</strain>
    </source>
</reference>
<dbReference type="Proteomes" id="UP001610563">
    <property type="component" value="Unassembled WGS sequence"/>
</dbReference>
<accession>A0ABR4GBF2</accession>
<gene>
    <name evidence="3" type="ORF">BJX66DRAFT_336112</name>
</gene>
<protein>
    <submittedName>
        <fullName evidence="3">Alpha/Beta hydrolase protein</fullName>
    </submittedName>
</protein>
<dbReference type="PANTHER" id="PTHR48081">
    <property type="entry name" value="AB HYDROLASE SUPERFAMILY PROTEIN C4A8.06C"/>
    <property type="match status" value="1"/>
</dbReference>
<dbReference type="InterPro" id="IPR029058">
    <property type="entry name" value="AB_hydrolase_fold"/>
</dbReference>
<dbReference type="InterPro" id="IPR050300">
    <property type="entry name" value="GDXG_lipolytic_enzyme"/>
</dbReference>
<dbReference type="EMBL" id="JBFTWV010000027">
    <property type="protein sequence ID" value="KAL2796363.1"/>
    <property type="molecule type" value="Genomic_DNA"/>
</dbReference>
<dbReference type="SUPFAM" id="SSF53474">
    <property type="entry name" value="alpha/beta-Hydrolases"/>
    <property type="match status" value="1"/>
</dbReference>
<proteinExistence type="predicted"/>
<keyword evidence="4" id="KW-1185">Reference proteome</keyword>
<dbReference type="Gene3D" id="3.40.50.1820">
    <property type="entry name" value="alpha/beta hydrolase"/>
    <property type="match status" value="1"/>
</dbReference>
<evidence type="ECO:0000313" key="4">
    <source>
        <dbReference type="Proteomes" id="UP001610563"/>
    </source>
</evidence>
<dbReference type="InterPro" id="IPR013094">
    <property type="entry name" value="AB_hydrolase_3"/>
</dbReference>
<sequence length="338" mass="36544">MSGHIHQPIHPAIRPLLDPEYAAFHDTYFQYDLPDEDQTWDSSVRTAPRPWPSTGHPHTPVGSIKDILLPSFPIRVFTPTAPKPSSRYPVFLWFHGGGWAVGGLDDGNDLCTMVCQIAKCVVVTVGYRLAPENPYPAAVEDAVSALQWVASLEGSSTLNVNPSRIATGGTSAGGNIAAVLSLKASQLSPPISIRAQILIVPVIDNTATVETIWKENQYAPLLTPTRMEWYRAMYLPNPSDALNWDASPNLAPAELLAKSPSTWIAVSGQDLVAPEAVLYAQQVERAWKQEGVQGRDAVVKAYEGATHSILAMAGVLGQGAQLLRDCAEDVAKVFEGPY</sequence>
<dbReference type="GO" id="GO:0016787">
    <property type="term" value="F:hydrolase activity"/>
    <property type="evidence" value="ECO:0007669"/>
    <property type="project" value="UniProtKB-KW"/>
</dbReference>